<reference evidence="2" key="1">
    <citation type="journal article" date="2014" name="Front. Microbiol.">
        <title>High frequency of phylogenetically diverse reductive dehalogenase-homologous genes in deep subseafloor sedimentary metagenomes.</title>
        <authorList>
            <person name="Kawai M."/>
            <person name="Futagami T."/>
            <person name="Toyoda A."/>
            <person name="Takaki Y."/>
            <person name="Nishi S."/>
            <person name="Hori S."/>
            <person name="Arai W."/>
            <person name="Tsubouchi T."/>
            <person name="Morono Y."/>
            <person name="Uchiyama I."/>
            <person name="Ito T."/>
            <person name="Fujiyama A."/>
            <person name="Inagaki F."/>
            <person name="Takami H."/>
        </authorList>
    </citation>
    <scope>NUCLEOTIDE SEQUENCE</scope>
    <source>
        <strain evidence="2">Expedition CK06-06</strain>
    </source>
</reference>
<evidence type="ECO:0000313" key="2">
    <source>
        <dbReference type="EMBL" id="GAJ04115.1"/>
    </source>
</evidence>
<proteinExistence type="predicted"/>
<accession>X1VCW5</accession>
<evidence type="ECO:0000256" key="1">
    <source>
        <dbReference type="SAM" id="Phobius"/>
    </source>
</evidence>
<keyword evidence="1" id="KW-0472">Membrane</keyword>
<feature type="non-terminal residue" evidence="2">
    <location>
        <position position="47"/>
    </location>
</feature>
<keyword evidence="1" id="KW-0812">Transmembrane</keyword>
<organism evidence="2">
    <name type="scientific">marine sediment metagenome</name>
    <dbReference type="NCBI Taxonomy" id="412755"/>
    <lineage>
        <taxon>unclassified sequences</taxon>
        <taxon>metagenomes</taxon>
        <taxon>ecological metagenomes</taxon>
    </lineage>
</organism>
<dbReference type="EMBL" id="BARW01032897">
    <property type="protein sequence ID" value="GAJ04115.1"/>
    <property type="molecule type" value="Genomic_DNA"/>
</dbReference>
<comment type="caution">
    <text evidence="2">The sequence shown here is derived from an EMBL/GenBank/DDBJ whole genome shotgun (WGS) entry which is preliminary data.</text>
</comment>
<dbReference type="AlphaFoldDB" id="X1VCW5"/>
<feature type="transmembrane region" description="Helical" evidence="1">
    <location>
        <begin position="25"/>
        <end position="43"/>
    </location>
</feature>
<gene>
    <name evidence="2" type="ORF">S12H4_51951</name>
</gene>
<protein>
    <submittedName>
        <fullName evidence="2">Uncharacterized protein</fullName>
    </submittedName>
</protein>
<sequence length="47" mass="5292">MGMLLAAIYIPIDIIVINDNLNATYLWQTWMVWIIAFLLAIIGSEGP</sequence>
<name>X1VCW5_9ZZZZ</name>
<keyword evidence="1" id="KW-1133">Transmembrane helix</keyword>